<comment type="caution">
    <text evidence="1">The sequence shown here is derived from an EMBL/GenBank/DDBJ whole genome shotgun (WGS) entry which is preliminary data.</text>
</comment>
<gene>
    <name evidence="1" type="ORF">ZOSMA_477G00100</name>
</gene>
<proteinExistence type="predicted"/>
<organism evidence="1 2">
    <name type="scientific">Zostera marina</name>
    <name type="common">Eelgrass</name>
    <dbReference type="NCBI Taxonomy" id="29655"/>
    <lineage>
        <taxon>Eukaryota</taxon>
        <taxon>Viridiplantae</taxon>
        <taxon>Streptophyta</taxon>
        <taxon>Embryophyta</taxon>
        <taxon>Tracheophyta</taxon>
        <taxon>Spermatophyta</taxon>
        <taxon>Magnoliopsida</taxon>
        <taxon>Liliopsida</taxon>
        <taxon>Zosteraceae</taxon>
        <taxon>Zostera</taxon>
    </lineage>
</organism>
<name>A0A0K9NZQ9_ZOSMR</name>
<reference evidence="2" key="1">
    <citation type="journal article" date="2016" name="Nature">
        <title>The genome of the seagrass Zostera marina reveals angiosperm adaptation to the sea.</title>
        <authorList>
            <person name="Olsen J.L."/>
            <person name="Rouze P."/>
            <person name="Verhelst B."/>
            <person name="Lin Y.-C."/>
            <person name="Bayer T."/>
            <person name="Collen J."/>
            <person name="Dattolo E."/>
            <person name="De Paoli E."/>
            <person name="Dittami S."/>
            <person name="Maumus F."/>
            <person name="Michel G."/>
            <person name="Kersting A."/>
            <person name="Lauritano C."/>
            <person name="Lohaus R."/>
            <person name="Toepel M."/>
            <person name="Tonon T."/>
            <person name="Vanneste K."/>
            <person name="Amirebrahimi M."/>
            <person name="Brakel J."/>
            <person name="Bostroem C."/>
            <person name="Chovatia M."/>
            <person name="Grimwood J."/>
            <person name="Jenkins J.W."/>
            <person name="Jueterbock A."/>
            <person name="Mraz A."/>
            <person name="Stam W.T."/>
            <person name="Tice H."/>
            <person name="Bornberg-Bauer E."/>
            <person name="Green P.J."/>
            <person name="Pearson G.A."/>
            <person name="Procaccini G."/>
            <person name="Duarte C.M."/>
            <person name="Schmutz J."/>
            <person name="Reusch T.B.H."/>
            <person name="Van de Peer Y."/>
        </authorList>
    </citation>
    <scope>NUCLEOTIDE SEQUENCE [LARGE SCALE GENOMIC DNA]</scope>
    <source>
        <strain evidence="2">cv. Finnish</strain>
    </source>
</reference>
<dbReference type="OrthoDB" id="1914154at2759"/>
<evidence type="ECO:0000313" key="2">
    <source>
        <dbReference type="Proteomes" id="UP000036987"/>
    </source>
</evidence>
<dbReference type="PANTHER" id="PTHR37207:SF1">
    <property type="entry name" value="OS09G0446000 PROTEIN"/>
    <property type="match status" value="1"/>
</dbReference>
<keyword evidence="2" id="KW-1185">Reference proteome</keyword>
<dbReference type="AlphaFoldDB" id="A0A0K9NZQ9"/>
<protein>
    <submittedName>
        <fullName evidence="1">Uncharacterized protein</fullName>
    </submittedName>
</protein>
<dbReference type="OMA" id="SEGPMKC"/>
<sequence>MQGGSGIEIIDGKTKTFTNVERKVKPEFRLVEDDTKPLLRDPIIRSDPMETEQAVLRLPHFPKTQIK</sequence>
<dbReference type="PANTHER" id="PTHR37207">
    <property type="entry name" value="OS09G0446000 PROTEIN"/>
    <property type="match status" value="1"/>
</dbReference>
<accession>A0A0K9NZQ9</accession>
<evidence type="ECO:0000313" key="1">
    <source>
        <dbReference type="EMBL" id="KMZ62296.1"/>
    </source>
</evidence>
<dbReference type="EMBL" id="LFYR01001385">
    <property type="protein sequence ID" value="KMZ62296.1"/>
    <property type="molecule type" value="Genomic_DNA"/>
</dbReference>
<dbReference type="Proteomes" id="UP000036987">
    <property type="component" value="Unassembled WGS sequence"/>
</dbReference>